<keyword evidence="2" id="KW-1185">Reference proteome</keyword>
<dbReference type="EMBL" id="CAJFCJ010000019">
    <property type="protein sequence ID" value="CAD5123455.1"/>
    <property type="molecule type" value="Genomic_DNA"/>
</dbReference>
<accession>A0A7I8W4N9</accession>
<dbReference type="AlphaFoldDB" id="A0A7I8W4N9"/>
<reference evidence="1 2" key="1">
    <citation type="submission" date="2020-08" db="EMBL/GenBank/DDBJ databases">
        <authorList>
            <person name="Hejnol A."/>
        </authorList>
    </citation>
    <scope>NUCLEOTIDE SEQUENCE [LARGE SCALE GENOMIC DNA]</scope>
</reference>
<organism evidence="1 2">
    <name type="scientific">Dimorphilus gyrociliatus</name>
    <dbReference type="NCBI Taxonomy" id="2664684"/>
    <lineage>
        <taxon>Eukaryota</taxon>
        <taxon>Metazoa</taxon>
        <taxon>Spiralia</taxon>
        <taxon>Lophotrochozoa</taxon>
        <taxon>Annelida</taxon>
        <taxon>Polychaeta</taxon>
        <taxon>Polychaeta incertae sedis</taxon>
        <taxon>Dinophilidae</taxon>
        <taxon>Dimorphilus</taxon>
    </lineage>
</organism>
<name>A0A7I8W4N9_9ANNE</name>
<proteinExistence type="predicted"/>
<dbReference type="Proteomes" id="UP000549394">
    <property type="component" value="Unassembled WGS sequence"/>
</dbReference>
<protein>
    <submittedName>
        <fullName evidence="1">DgyrCDS11801</fullName>
    </submittedName>
</protein>
<comment type="caution">
    <text evidence="1">The sequence shown here is derived from an EMBL/GenBank/DDBJ whole genome shotgun (WGS) entry which is preliminary data.</text>
</comment>
<evidence type="ECO:0000313" key="2">
    <source>
        <dbReference type="Proteomes" id="UP000549394"/>
    </source>
</evidence>
<evidence type="ECO:0000313" key="1">
    <source>
        <dbReference type="EMBL" id="CAD5123455.1"/>
    </source>
</evidence>
<gene>
    <name evidence="1" type="ORF">DGYR_LOCUS11134</name>
</gene>
<sequence length="516" mass="60538">MRENDWFLNQKRNLLLRCLTFIRGDIKGRVAFFRDQYESSRSYLPKTDLIHQIEEKNNKNDNEPVLYEPSDILLLTNIEFLTIDTFFERLYDLAEGCSIRVFQGSGIFRSIDDGISQLKRRKDIISDSRTALGLAHSKKRDRYSFGEKLNRQVHEYMKVVLTFYDKDQHSLDEDIRRVGFQCTASEYEKVNLNDLEESIISDSDKEDTFSGSYKSSRSDWMDSNLVQNNVVFSKRYHYRRIEEQDEEKYQYHFPIKEWLVLDDNEINEHVCSPPKDPTDSIPLGKHSSLVFESQVVPRLIKSSLTSYRKKENHKNHSPEQSLTNSLSKMKKLSLLNKAELYIKTKNKSIGMKEMYHDWSEILDEAVKLGSSFYHRPSTSGEIYSINSKNSGITPSTYQKGINLKIREREEGERDASQNNNLSVRVLKRMKGMHNFSRISKNYSSHRLRCFCVKRLREQEHLRAIGYCKDMAVDEIEQIRPKSETKRLIYPAFQRQPPLDACQYSTMSAMAFNLPHI</sequence>